<dbReference type="NCBIfam" id="TIGR00846">
    <property type="entry name" value="caca2"/>
    <property type="match status" value="1"/>
</dbReference>
<dbReference type="GO" id="GO:0015293">
    <property type="term" value="F:symporter activity"/>
    <property type="evidence" value="ECO:0007669"/>
    <property type="project" value="UniProtKB-KW"/>
</dbReference>
<keyword evidence="9" id="KW-0106">Calcium</keyword>
<comment type="subcellular location">
    <subcellularLocation>
        <location evidence="1">Vacuole membrane</location>
        <topology evidence="1">Multi-pass membrane protein</topology>
    </subcellularLocation>
</comment>
<feature type="transmembrane region" description="Helical" evidence="17">
    <location>
        <begin position="92"/>
        <end position="118"/>
    </location>
</feature>
<feature type="transmembrane region" description="Helical" evidence="17">
    <location>
        <begin position="1499"/>
        <end position="1520"/>
    </location>
</feature>
<feature type="transmembrane region" description="Helical" evidence="17">
    <location>
        <begin position="1836"/>
        <end position="1856"/>
    </location>
</feature>
<keyword evidence="8 17" id="KW-0812">Transmembrane</keyword>
<evidence type="ECO:0000256" key="5">
    <source>
        <dbReference type="ARBA" id="ARBA00022449"/>
    </source>
</evidence>
<feature type="domain" description="Sodium/calcium exchanger membrane region" evidence="19">
    <location>
        <begin position="105"/>
        <end position="260"/>
    </location>
</feature>
<comment type="caution">
    <text evidence="20">The sequence shown here is derived from an EMBL/GenBank/DDBJ whole genome shotgun (WGS) entry which is preliminary data.</text>
</comment>
<feature type="transmembrane region" description="Helical" evidence="17">
    <location>
        <begin position="1707"/>
        <end position="1733"/>
    </location>
</feature>
<dbReference type="Proteomes" id="UP000657918">
    <property type="component" value="Chromosome 11"/>
</dbReference>
<dbReference type="NCBIfam" id="TIGR00378">
    <property type="entry name" value="cax"/>
    <property type="match status" value="1"/>
</dbReference>
<accession>A0A835JRH4</accession>
<evidence type="ECO:0000256" key="14">
    <source>
        <dbReference type="ARBA" id="ARBA00023136"/>
    </source>
</evidence>
<dbReference type="OrthoDB" id="1699231at2759"/>
<evidence type="ECO:0000256" key="4">
    <source>
        <dbReference type="ARBA" id="ARBA00022448"/>
    </source>
</evidence>
<feature type="domain" description="Sodium/calcium exchanger membrane region" evidence="19">
    <location>
        <begin position="295"/>
        <end position="437"/>
    </location>
</feature>
<feature type="transmembrane region" description="Helical" evidence="17">
    <location>
        <begin position="708"/>
        <end position="729"/>
    </location>
</feature>
<dbReference type="EMBL" id="JADGMS010000011">
    <property type="protein sequence ID" value="KAF9673184.1"/>
    <property type="molecule type" value="Genomic_DNA"/>
</dbReference>
<evidence type="ECO:0000256" key="12">
    <source>
        <dbReference type="ARBA" id="ARBA00022989"/>
    </source>
</evidence>
<feature type="transmembrane region" description="Helical" evidence="17">
    <location>
        <begin position="573"/>
        <end position="594"/>
    </location>
</feature>
<evidence type="ECO:0000256" key="16">
    <source>
        <dbReference type="ARBA" id="ARBA00045588"/>
    </source>
</evidence>
<evidence type="ECO:0000256" key="15">
    <source>
        <dbReference type="ARBA" id="ARBA00023294"/>
    </source>
</evidence>
<organism evidence="20 21">
    <name type="scientific">Salix dunnii</name>
    <dbReference type="NCBI Taxonomy" id="1413687"/>
    <lineage>
        <taxon>Eukaryota</taxon>
        <taxon>Viridiplantae</taxon>
        <taxon>Streptophyta</taxon>
        <taxon>Embryophyta</taxon>
        <taxon>Tracheophyta</taxon>
        <taxon>Spermatophyta</taxon>
        <taxon>Magnoliopsida</taxon>
        <taxon>eudicotyledons</taxon>
        <taxon>Gunneridae</taxon>
        <taxon>Pentapetalae</taxon>
        <taxon>rosids</taxon>
        <taxon>fabids</taxon>
        <taxon>Malpighiales</taxon>
        <taxon>Salicaceae</taxon>
        <taxon>Saliceae</taxon>
        <taxon>Salix</taxon>
    </lineage>
</organism>
<keyword evidence="10" id="KW-0769">Symport</keyword>
<feature type="transmembrane region" description="Helical" evidence="17">
    <location>
        <begin position="169"/>
        <end position="193"/>
    </location>
</feature>
<keyword evidence="21" id="KW-1185">Reference proteome</keyword>
<feature type="transmembrane region" description="Helical" evidence="17">
    <location>
        <begin position="1634"/>
        <end position="1655"/>
    </location>
</feature>
<feature type="transmembrane region" description="Helical" evidence="17">
    <location>
        <begin position="239"/>
        <end position="258"/>
    </location>
</feature>
<name>A0A835JRH4_9ROSI</name>
<keyword evidence="13" id="KW-0406">Ion transport</keyword>
<feature type="transmembrane region" description="Helical" evidence="17">
    <location>
        <begin position="778"/>
        <end position="799"/>
    </location>
</feature>
<dbReference type="Pfam" id="PF01490">
    <property type="entry name" value="Aa_trans"/>
    <property type="match status" value="4"/>
</dbReference>
<feature type="transmembrane region" description="Helical" evidence="17">
    <location>
        <begin position="958"/>
        <end position="977"/>
    </location>
</feature>
<evidence type="ECO:0000313" key="20">
    <source>
        <dbReference type="EMBL" id="KAF9673184.1"/>
    </source>
</evidence>
<evidence type="ECO:0000313" key="21">
    <source>
        <dbReference type="Proteomes" id="UP000657918"/>
    </source>
</evidence>
<feature type="transmembrane region" description="Helical" evidence="17">
    <location>
        <begin position="874"/>
        <end position="895"/>
    </location>
</feature>
<evidence type="ECO:0000256" key="10">
    <source>
        <dbReference type="ARBA" id="ARBA00022847"/>
    </source>
</evidence>
<comment type="similarity">
    <text evidence="3">Belongs to the Ca(2+):cation antiporter (CaCA) (TC 2.A.19) family. Cation/proton exchanger (CAX) subfamily.</text>
</comment>
<feature type="transmembrane region" description="Helical" evidence="17">
    <location>
        <begin position="1418"/>
        <end position="1439"/>
    </location>
</feature>
<evidence type="ECO:0000259" key="19">
    <source>
        <dbReference type="Pfam" id="PF01699"/>
    </source>
</evidence>
<dbReference type="InterPro" id="IPR004798">
    <property type="entry name" value="CAX-like"/>
</dbReference>
<evidence type="ECO:0000256" key="2">
    <source>
        <dbReference type="ARBA" id="ARBA00005590"/>
    </source>
</evidence>
<evidence type="ECO:0000256" key="6">
    <source>
        <dbReference type="ARBA" id="ARBA00022554"/>
    </source>
</evidence>
<feature type="transmembrane region" description="Helical" evidence="17">
    <location>
        <begin position="1793"/>
        <end position="1816"/>
    </location>
</feature>
<feature type="domain" description="Amino acid transporter transmembrane" evidence="18">
    <location>
        <begin position="551"/>
        <end position="679"/>
    </location>
</feature>
<feature type="transmembrane region" description="Helical" evidence="17">
    <location>
        <begin position="1580"/>
        <end position="1603"/>
    </location>
</feature>
<dbReference type="Gene3D" id="1.20.1420.30">
    <property type="entry name" value="NCX, central ion-binding region"/>
    <property type="match status" value="2"/>
</dbReference>
<dbReference type="FunFam" id="1.20.1420.30:FF:000008">
    <property type="entry name" value="Vacuolar cation/proton exchanger"/>
    <property type="match status" value="1"/>
</dbReference>
<feature type="transmembrane region" description="Helical" evidence="17">
    <location>
        <begin position="138"/>
        <end position="157"/>
    </location>
</feature>
<keyword evidence="11" id="KW-0029">Amino-acid transport</keyword>
<dbReference type="GO" id="GO:0015369">
    <property type="term" value="F:calcium:proton antiporter activity"/>
    <property type="evidence" value="ECO:0007669"/>
    <property type="project" value="InterPro"/>
</dbReference>
<sequence length="1986" mass="218815">MDQKLQMAGTQSQLEMGSLAANESLHEFEDESLFSPESVIQKMQPGHISEYGSAPGGFQPGGSKMGMNVVYKSIKTVVFSNKLNALIPFGPLTILVHILTGHNGLVFLLSLLGIIPLAERLGYATEQLAMYTGPTVGGLLNATFGNATELIIAIYALRNGMIRVVQLSLLGSILSNMLLVLGCAFFCGGLVFYRKEQVFNKASAIVNSGLLLMAVMGLLFPAVLHYTHTEVHYGKSELALSRFSSCIMLGLYAAYLFFQLRSRKDPYIPLSEDESQHGENEDDHDETPEIGKWESVIWLLIMTAWISILSEYLVDAIEGASRAWNIPIAFIGVILLPIVGNAAEHAGAVMFAMKDKLDISLGVAIGSSTQISMFGIPFCVVVGWIMGKPMDLNFQLFETATLFITVIVVAFFLQEGSSNYFKGLMLILCYVIVAASFFVHEDPPPEAAAEGKAYLNWVQLQLLQGRVESASLFETQVNGYTNKMAKLGGKNMKLVENQQTVTVPWLPRNLAPIRDFGIEGSPDGVAINHFQSLAPKSRAKETCQHKRYDFLLYGVIGAGVLSLAWSVAQLGWIAGPLCMILFAAITIVSTYLLCECYRFPDPEHGPIRNRSYMEAVGFYLGEKSQIVCGIFAEESLYGCGIAYTITSAGSIRVKIAGNERDLSDYCGQTHASQQDLIMIAKIRAIQHPLELANGCCDDDGHSLRTGTLWSCVAHIITAVIGSGVLSLAWSTAQLGWIAGPVSLLCFAIVTYVSAFLLSDCYRSPDSITGTRNYSYMHAVRVNLGSLTPVLYLCKTQTWFCGLLQYVSMYGTAIAYVITTSTSMRAIQRSNCYHREGRKASCEYGDAIYMLLFGIVQIVMSQIPDFHNMEWLSVVAAIMSFTYSFIGFGLGVAQVIENGTIKGSISGVSAATTANKLWLAFEALGDIAFAYPYSIILLEIQDTLKSPPPENKTMKKASMISIFITTFFYLCCGCFGYAAFGNDTPGNLLTGFGFFEPYWLIDFANACIVLHLVGGYQIYSQPVFAFVEGWFSRKFPSSGFVNNFHSFKLPLIPTLQINLFRLCFRTVYVASTAAVAMAFPYFNQVLGVLGALNFWPLAIYFPVEMYFVQKKIGVWTRKWIVLRTFSFVCLLDRYLLLARREKLLLSLHKDNIENKEAVSWEVSEESSLSTNESIDVIAIVRNLEQISLPPLNLTDMAVKHEQENGLLLDDDGRTRRTGTLWSCIAHIITAVIGSGVLSLAWSVAQLGWIAGPIAMLCFAIVTYASVVLLSGCYRCPDPVTGTRNYSYMDAVRVNLGKTQTYLCGMFQYLYMYGIGIAYVITTSTCMSAIQRSNCYHEKGHAAPCEHKDTPNMLMFGAVQIVASQIPDFHSIKWLSVIAAIMSFAYSFTGFGLGFVEVIGNGMIKGSIAGAPASTRTKKLWLAFQALGDIAYSYPYALVLLEIQDTLKSPPPENKTMKKASIIAMILTTFFYLCCGCFGYAAFGNNTPGNLLTGFGFYEPYWLVDFANACVVLHLVGGYQILSKSYERQHFPETFTDKSSISQVHVPCRYWRGTVWTAAAHIITGVVGSGVLSLAWSMAQLGWIAGPLAMLCFASITLVSAFLLCDCYRSPDPEFGPKRNRSYLEAVHATLGKSKAFLGGLFVQVGLYGTSIVYVVASDTSMRAIQKSNCYHKQGREAACEYEGTLYILLFGAVQLVLSQLPDFHNIQWLSILTAIMSFAYSIIGFAFGFAQVIGNGYVKGTIAGVTAYSAADKLWKVSQAIGDIAFAFPYSLIVMEIQDTLKSPPSENKTMKKAIAIGVVITTFLYLGCGGFGYAAFGDKTPGNLLTGFGFSSETYWLVNFANACIVVHLVGAYQVYCQPLFANIEKWIAENHPDSRFVNKNVICKLPCLPDFQLNLLMLCLRTIYVISTTTIAMGFPYFNQVIGLFGGFSFWPLSVYFPVEMYFKQRNIEAWTIKWILLRSYSIICFLVTAFALTGSVEGLIREKI</sequence>
<proteinExistence type="inferred from homology"/>
<feature type="transmembrane region" description="Helical" evidence="17">
    <location>
        <begin position="735"/>
        <end position="757"/>
    </location>
</feature>
<evidence type="ECO:0000259" key="18">
    <source>
        <dbReference type="Pfam" id="PF01490"/>
    </source>
</evidence>
<feature type="transmembrane region" description="Helical" evidence="17">
    <location>
        <begin position="550"/>
        <end position="567"/>
    </location>
</feature>
<dbReference type="InterPro" id="IPR004837">
    <property type="entry name" value="NaCa_Exmemb"/>
</dbReference>
<feature type="transmembrane region" description="Helical" evidence="17">
    <location>
        <begin position="805"/>
        <end position="826"/>
    </location>
</feature>
<feature type="transmembrane region" description="Helical" evidence="17">
    <location>
        <begin position="1308"/>
        <end position="1328"/>
    </location>
</feature>
<feature type="domain" description="Amino acid transporter transmembrane" evidence="18">
    <location>
        <begin position="1551"/>
        <end position="1982"/>
    </location>
</feature>
<keyword evidence="14 17" id="KW-0472">Membrane</keyword>
<evidence type="ECO:0000256" key="17">
    <source>
        <dbReference type="SAM" id="Phobius"/>
    </source>
</evidence>
<gene>
    <name evidence="20" type="ORF">SADUNF_Sadunf11G0122100</name>
</gene>
<feature type="transmembrane region" description="Helical" evidence="17">
    <location>
        <begin position="1061"/>
        <end position="1081"/>
    </location>
</feature>
<feature type="transmembrane region" description="Helical" evidence="17">
    <location>
        <begin position="1922"/>
        <end position="1940"/>
    </location>
</feature>
<keyword evidence="4" id="KW-0813">Transport</keyword>
<evidence type="ECO:0000256" key="13">
    <source>
        <dbReference type="ARBA" id="ARBA00023065"/>
    </source>
</evidence>
<keyword evidence="6" id="KW-0926">Vacuole</keyword>
<evidence type="ECO:0000256" key="8">
    <source>
        <dbReference type="ARBA" id="ARBA00022692"/>
    </source>
</evidence>
<feature type="transmembrane region" description="Helical" evidence="17">
    <location>
        <begin position="1247"/>
        <end position="1268"/>
    </location>
</feature>
<feature type="transmembrane region" description="Helical" evidence="17">
    <location>
        <begin position="846"/>
        <end position="862"/>
    </location>
</feature>
<dbReference type="GO" id="GO:0009705">
    <property type="term" value="C:plant-type vacuole membrane"/>
    <property type="evidence" value="ECO:0007669"/>
    <property type="project" value="UniProtKB-ARBA"/>
</dbReference>
<keyword evidence="12 17" id="KW-1133">Transmembrane helix</keyword>
<feature type="transmembrane region" description="Helical" evidence="17">
    <location>
        <begin position="1961"/>
        <end position="1982"/>
    </location>
</feature>
<feature type="transmembrane region" description="Helical" evidence="17">
    <location>
        <begin position="1460"/>
        <end position="1479"/>
    </location>
</feature>
<evidence type="ECO:0000256" key="11">
    <source>
        <dbReference type="ARBA" id="ARBA00022970"/>
    </source>
</evidence>
<protein>
    <recommendedName>
        <fullName evidence="22">Amino acid permease 7</fullName>
    </recommendedName>
</protein>
<dbReference type="GO" id="GO:0009734">
    <property type="term" value="P:auxin-activated signaling pathway"/>
    <property type="evidence" value="ECO:0007669"/>
    <property type="project" value="UniProtKB-KW"/>
</dbReference>
<dbReference type="InterPro" id="IPR013057">
    <property type="entry name" value="AA_transpt_TM"/>
</dbReference>
<reference evidence="20 21" key="1">
    <citation type="submission" date="2020-10" db="EMBL/GenBank/DDBJ databases">
        <title>Plant Genome Project.</title>
        <authorList>
            <person name="Zhang R.-G."/>
        </authorList>
    </citation>
    <scope>NUCLEOTIDE SEQUENCE [LARGE SCALE GENOMIC DNA]</scope>
    <source>
        <strain evidence="20">FAFU-HL-1</strain>
        <tissue evidence="20">Leaf</tissue>
    </source>
</reference>
<evidence type="ECO:0000256" key="3">
    <source>
        <dbReference type="ARBA" id="ARBA00008248"/>
    </source>
</evidence>
<feature type="transmembrane region" description="Helical" evidence="17">
    <location>
        <begin position="1087"/>
        <end position="1107"/>
    </location>
</feature>
<dbReference type="InterPro" id="IPR044880">
    <property type="entry name" value="NCX_ion-bd_dom_sf"/>
</dbReference>
<dbReference type="PANTHER" id="PTHR48017">
    <property type="entry name" value="OS05G0424000 PROTEIN-RELATED"/>
    <property type="match status" value="1"/>
</dbReference>
<comment type="function">
    <text evidence="16">Carrier protein involved in proton-driven auxin influx. Mediates the formation of auxin gradient from developing leaves (site of auxin biosynthesis) to tips by contributing to the loading of auxin in vascular tissues and facilitating acropetal (base to tip) auxin transport within inner tissues of the root apex, and basipetal (tip to base) auxin transport within outer tissues of the root apex. May be involved in lateral roots and nodules formation.</text>
</comment>
<feature type="transmembrane region" description="Helical" evidence="17">
    <location>
        <begin position="205"/>
        <end position="227"/>
    </location>
</feature>
<feature type="transmembrane region" description="Helical" evidence="17">
    <location>
        <begin position="420"/>
        <end position="439"/>
    </location>
</feature>
<feature type="domain" description="Amino acid transporter transmembrane" evidence="18">
    <location>
        <begin position="705"/>
        <end position="1129"/>
    </location>
</feature>
<feature type="transmembrane region" description="Helical" evidence="17">
    <location>
        <begin position="296"/>
        <end position="314"/>
    </location>
</feature>
<evidence type="ECO:0000256" key="9">
    <source>
        <dbReference type="ARBA" id="ARBA00022837"/>
    </source>
</evidence>
<keyword evidence="15" id="KW-0927">Auxin signaling pathway</keyword>
<feature type="domain" description="Amino acid transporter transmembrane" evidence="18">
    <location>
        <begin position="1216"/>
        <end position="1520"/>
    </location>
</feature>
<feature type="transmembrane region" description="Helical" evidence="17">
    <location>
        <begin position="1682"/>
        <end position="1700"/>
    </location>
</feature>
<feature type="transmembrane region" description="Helical" evidence="17">
    <location>
        <begin position="1372"/>
        <end position="1398"/>
    </location>
</feature>
<dbReference type="Pfam" id="PF01699">
    <property type="entry name" value="Na_Ca_ex"/>
    <property type="match status" value="2"/>
</dbReference>
<keyword evidence="5" id="KW-0050">Antiport</keyword>
<feature type="transmembrane region" description="Helical" evidence="17">
    <location>
        <begin position="1218"/>
        <end position="1240"/>
    </location>
</feature>
<evidence type="ECO:0008006" key="22">
    <source>
        <dbReference type="Google" id="ProtNLM"/>
    </source>
</evidence>
<feature type="transmembrane region" description="Helical" evidence="17">
    <location>
        <begin position="363"/>
        <end position="384"/>
    </location>
</feature>
<feature type="transmembrane region" description="Helical" evidence="17">
    <location>
        <begin position="326"/>
        <end position="343"/>
    </location>
</feature>
<keyword evidence="7" id="KW-0109">Calcium transport</keyword>
<evidence type="ECO:0000256" key="7">
    <source>
        <dbReference type="ARBA" id="ARBA00022568"/>
    </source>
</evidence>
<comment type="similarity">
    <text evidence="2">Belongs to the amino acid/polyamine transporter 2 family. Amino acid/auxin permease (AAAP) (TC 2.A.18.1) subfamily.</text>
</comment>
<dbReference type="GO" id="GO:0006865">
    <property type="term" value="P:amino acid transport"/>
    <property type="evidence" value="ECO:0007669"/>
    <property type="project" value="UniProtKB-KW"/>
</dbReference>
<evidence type="ECO:0000256" key="1">
    <source>
        <dbReference type="ARBA" id="ARBA00004128"/>
    </source>
</evidence>
<feature type="transmembrane region" description="Helical" evidence="17">
    <location>
        <begin position="1553"/>
        <end position="1574"/>
    </location>
</feature>
<feature type="transmembrane region" description="Helical" evidence="17">
    <location>
        <begin position="396"/>
        <end position="414"/>
    </location>
</feature>
<dbReference type="FunFam" id="1.20.1420.30:FF:000012">
    <property type="entry name" value="Vacuolar cation/proton exchanger"/>
    <property type="match status" value="1"/>
</dbReference>
<feature type="transmembrane region" description="Helical" evidence="17">
    <location>
        <begin position="1894"/>
        <end position="1916"/>
    </location>
</feature>